<accession>A0A2B7Y630</accession>
<feature type="compositionally biased region" description="Gly residues" evidence="2">
    <location>
        <begin position="151"/>
        <end position="172"/>
    </location>
</feature>
<dbReference type="SUPFAM" id="SSF49764">
    <property type="entry name" value="HSP20-like chaperones"/>
    <property type="match status" value="1"/>
</dbReference>
<protein>
    <recommendedName>
        <fullName evidence="3">CS domain-containing protein</fullName>
    </recommendedName>
</protein>
<dbReference type="PANTHER" id="PTHR22932:SF1">
    <property type="entry name" value="CO-CHAPERONE PROTEIN DAF-41"/>
    <property type="match status" value="1"/>
</dbReference>
<organism evidence="4 5">
    <name type="scientific">Polytolypa hystricis (strain UAMH7299)</name>
    <dbReference type="NCBI Taxonomy" id="1447883"/>
    <lineage>
        <taxon>Eukaryota</taxon>
        <taxon>Fungi</taxon>
        <taxon>Dikarya</taxon>
        <taxon>Ascomycota</taxon>
        <taxon>Pezizomycotina</taxon>
        <taxon>Eurotiomycetes</taxon>
        <taxon>Eurotiomycetidae</taxon>
        <taxon>Onygenales</taxon>
        <taxon>Onygenales incertae sedis</taxon>
        <taxon>Polytolypa</taxon>
    </lineage>
</organism>
<comment type="caution">
    <text evidence="4">The sequence shown here is derived from an EMBL/GenBank/DDBJ whole genome shotgun (WGS) entry which is preliminary data.</text>
</comment>
<dbReference type="GO" id="GO:0005829">
    <property type="term" value="C:cytosol"/>
    <property type="evidence" value="ECO:0007669"/>
    <property type="project" value="TreeGrafter"/>
</dbReference>
<feature type="compositionally biased region" description="Acidic residues" evidence="2">
    <location>
        <begin position="173"/>
        <end position="187"/>
    </location>
</feature>
<dbReference type="EMBL" id="PDNA01000073">
    <property type="protein sequence ID" value="PGH16483.1"/>
    <property type="molecule type" value="Genomic_DNA"/>
</dbReference>
<feature type="domain" description="CS" evidence="3">
    <location>
        <begin position="2"/>
        <end position="101"/>
    </location>
</feature>
<comment type="similarity">
    <text evidence="1">Belongs to the p23/wos2 family.</text>
</comment>
<dbReference type="GO" id="GO:0006457">
    <property type="term" value="P:protein folding"/>
    <property type="evidence" value="ECO:0007669"/>
    <property type="project" value="TreeGrafter"/>
</dbReference>
<reference evidence="4 5" key="1">
    <citation type="submission" date="2017-10" db="EMBL/GenBank/DDBJ databases">
        <title>Comparative genomics in systemic dimorphic fungi from Ajellomycetaceae.</title>
        <authorList>
            <person name="Munoz J.F."/>
            <person name="Mcewen J.G."/>
            <person name="Clay O.K."/>
            <person name="Cuomo C.A."/>
        </authorList>
    </citation>
    <scope>NUCLEOTIDE SEQUENCE [LARGE SCALE GENOMIC DNA]</scope>
    <source>
        <strain evidence="4 5">UAMH7299</strain>
    </source>
</reference>
<dbReference type="FunFam" id="2.60.40.790:FF:000013">
    <property type="entry name" value="Very-long-chain (3R)-3-hydroxyacyl-CoA dehydratase"/>
    <property type="match status" value="1"/>
</dbReference>
<evidence type="ECO:0000313" key="5">
    <source>
        <dbReference type="Proteomes" id="UP000224634"/>
    </source>
</evidence>
<dbReference type="Pfam" id="PF04969">
    <property type="entry name" value="CS"/>
    <property type="match status" value="1"/>
</dbReference>
<dbReference type="InterPro" id="IPR045250">
    <property type="entry name" value="p23-like"/>
</dbReference>
<dbReference type="PANTHER" id="PTHR22932">
    <property type="entry name" value="TELOMERASE-BINDING PROTEIN P23 HSP90 CO-CHAPERONE"/>
    <property type="match status" value="1"/>
</dbReference>
<dbReference type="GO" id="GO:0005634">
    <property type="term" value="C:nucleus"/>
    <property type="evidence" value="ECO:0007669"/>
    <property type="project" value="TreeGrafter"/>
</dbReference>
<feature type="compositionally biased region" description="Basic and acidic residues" evidence="2">
    <location>
        <begin position="194"/>
        <end position="206"/>
    </location>
</feature>
<evidence type="ECO:0000256" key="2">
    <source>
        <dbReference type="SAM" id="MobiDB-lite"/>
    </source>
</evidence>
<dbReference type="STRING" id="1447883.A0A2B7Y630"/>
<dbReference type="InterPro" id="IPR007052">
    <property type="entry name" value="CS_dom"/>
</dbReference>
<feature type="region of interest" description="Disordered" evidence="2">
    <location>
        <begin position="122"/>
        <end position="206"/>
    </location>
</feature>
<dbReference type="AlphaFoldDB" id="A0A2B7Y630"/>
<dbReference type="InterPro" id="IPR008978">
    <property type="entry name" value="HSP20-like_chaperone"/>
</dbReference>
<dbReference type="PROSITE" id="PS51203">
    <property type="entry name" value="CS"/>
    <property type="match status" value="1"/>
</dbReference>
<evidence type="ECO:0000313" key="4">
    <source>
        <dbReference type="EMBL" id="PGH16483.1"/>
    </source>
</evidence>
<evidence type="ECO:0000256" key="1">
    <source>
        <dbReference type="ARBA" id="ARBA00025733"/>
    </source>
</evidence>
<sequence length="206" mass="22500">MAQTPEVLWAQRSHKTDPAKNFLHVSISVADVKPESAKLNLTPTSVSFSGHSDTKKVDYAVELQLWGEIDVDNSKSHHSPRGIELQLRKKELTEEYWPRLLKDSRKVHFLKTDFDKWVDEDEQDEAEEDLAGGFPAGGDNGLGGIDFSKLGAGGMPGMPGMGDMGDMGGFGAGEEEDDDDEMPELEDPSGSKPEAAESKPKIEEVA</sequence>
<dbReference type="Gene3D" id="2.60.40.790">
    <property type="match status" value="1"/>
</dbReference>
<dbReference type="GO" id="GO:0051087">
    <property type="term" value="F:protein-folding chaperone binding"/>
    <property type="evidence" value="ECO:0007669"/>
    <property type="project" value="TreeGrafter"/>
</dbReference>
<dbReference type="GO" id="GO:0051131">
    <property type="term" value="P:chaperone-mediated protein complex assembly"/>
    <property type="evidence" value="ECO:0007669"/>
    <property type="project" value="TreeGrafter"/>
</dbReference>
<dbReference type="Proteomes" id="UP000224634">
    <property type="component" value="Unassembled WGS sequence"/>
</dbReference>
<keyword evidence="5" id="KW-1185">Reference proteome</keyword>
<dbReference type="GO" id="GO:0051879">
    <property type="term" value="F:Hsp90 protein binding"/>
    <property type="evidence" value="ECO:0007669"/>
    <property type="project" value="InterPro"/>
</dbReference>
<gene>
    <name evidence="4" type="ORF">AJ80_05168</name>
</gene>
<name>A0A2B7Y630_POLH7</name>
<dbReference type="CDD" id="cd06465">
    <property type="entry name" value="p23_hB-ind1_like"/>
    <property type="match status" value="1"/>
</dbReference>
<proteinExistence type="inferred from homology"/>
<feature type="compositionally biased region" description="Gly residues" evidence="2">
    <location>
        <begin position="134"/>
        <end position="144"/>
    </location>
</feature>
<dbReference type="OrthoDB" id="1564555at2759"/>
<evidence type="ECO:0000259" key="3">
    <source>
        <dbReference type="PROSITE" id="PS51203"/>
    </source>
</evidence>